<gene>
    <name evidence="2" type="ORF">SAMN04487990_102146</name>
</gene>
<dbReference type="Proteomes" id="UP000198846">
    <property type="component" value="Unassembled WGS sequence"/>
</dbReference>
<dbReference type="AlphaFoldDB" id="A0A1H3VZR6"/>
<dbReference type="RefSeq" id="WP_092131713.1">
    <property type="nucleotide sequence ID" value="NZ_FNQK01000002.1"/>
</dbReference>
<dbReference type="STRING" id="283786.SAMN04487990_102146"/>
<accession>A0A1H3VZR6</accession>
<sequence>MKKLLLVLLLSYSITAFAQLDVGNIDLNFGATIENNDGDVIQIAGERHNTIYALSRKKKDFFLQTFDASTKGFKSSSLLEFEKKNGGKLQIEDLVIVGEKVFLMVSYFDKKADTYNFLAKEIEGNKIVKTTHVFSVPVENKRNKGSFVFTTSYDEFNYLVAHVGINTKEEQLKYTVTLLDDNLTEVLKDSYEVVFQDKNRQQYDFSDVQVNEHGDVLIATTESYRDKKNKTSVNTITIHSYLASNNYTKQVTNVSLTGKRALNCSLIETKDNTLHAIGFYSDIKKSGKAESTVEGIYNVTFNYNTGEVTKKTFNAFSFDVKKHLIGERRAKKGKDLKPFYQNIAFVERENGGVIVLSEYKVIIEGASSGFGPLSITPYTYITNEIIVSALKKDGTLDWSNVIPKEQQITVRELGFSVGFLGSSGGVSVSAGMYFPLAVLGSGPEYLSAIPIYHNGQLTVLVNDDPKNIGITKMDDVKKVRNVNKMIPVAFSFNEQTGELTRTDPTEFEKKQIVVRPSTKYKKASNSYLIYGGNKEGNTLGELTITK</sequence>
<feature type="signal peptide" evidence="1">
    <location>
        <begin position="1"/>
        <end position="18"/>
    </location>
</feature>
<evidence type="ECO:0000313" key="3">
    <source>
        <dbReference type="Proteomes" id="UP000198846"/>
    </source>
</evidence>
<reference evidence="3" key="1">
    <citation type="submission" date="2016-10" db="EMBL/GenBank/DDBJ databases">
        <authorList>
            <person name="Varghese N."/>
            <person name="Submissions S."/>
        </authorList>
    </citation>
    <scope>NUCLEOTIDE SEQUENCE [LARGE SCALE GENOMIC DNA]</scope>
    <source>
        <strain evidence="3">DSM 23842</strain>
    </source>
</reference>
<evidence type="ECO:0000313" key="2">
    <source>
        <dbReference type="EMBL" id="SDZ80375.1"/>
    </source>
</evidence>
<dbReference type="EMBL" id="FNQK01000002">
    <property type="protein sequence ID" value="SDZ80375.1"/>
    <property type="molecule type" value="Genomic_DNA"/>
</dbReference>
<protein>
    <submittedName>
        <fullName evidence="2">Uncharacterized protein</fullName>
    </submittedName>
</protein>
<feature type="chain" id="PRO_5011708078" evidence="1">
    <location>
        <begin position="19"/>
        <end position="546"/>
    </location>
</feature>
<dbReference type="OrthoDB" id="1144406at2"/>
<organism evidence="2 3">
    <name type="scientific">Bizionia paragorgiae</name>
    <dbReference type="NCBI Taxonomy" id="283786"/>
    <lineage>
        <taxon>Bacteria</taxon>
        <taxon>Pseudomonadati</taxon>
        <taxon>Bacteroidota</taxon>
        <taxon>Flavobacteriia</taxon>
        <taxon>Flavobacteriales</taxon>
        <taxon>Flavobacteriaceae</taxon>
        <taxon>Bizionia</taxon>
    </lineage>
</organism>
<proteinExistence type="predicted"/>
<keyword evidence="1" id="KW-0732">Signal</keyword>
<name>A0A1H3VZR6_BIZPA</name>
<evidence type="ECO:0000256" key="1">
    <source>
        <dbReference type="SAM" id="SignalP"/>
    </source>
</evidence>
<keyword evidence="3" id="KW-1185">Reference proteome</keyword>